<reference evidence="3" key="1">
    <citation type="journal article" date="2014" name="Int. J. Syst. Evol. Microbiol.">
        <title>Complete genome sequence of Corynebacterium casei LMG S-19264T (=DSM 44701T), isolated from a smear-ripened cheese.</title>
        <authorList>
            <consortium name="US DOE Joint Genome Institute (JGI-PGF)"/>
            <person name="Walter F."/>
            <person name="Albersmeier A."/>
            <person name="Kalinowski J."/>
            <person name="Ruckert C."/>
        </authorList>
    </citation>
    <scope>NUCLEOTIDE SEQUENCE</scope>
    <source>
        <strain evidence="3">JCM 4637</strain>
    </source>
</reference>
<proteinExistence type="predicted"/>
<evidence type="ECO:0000313" key="4">
    <source>
        <dbReference type="Proteomes" id="UP000638353"/>
    </source>
</evidence>
<gene>
    <name evidence="3" type="ORF">GCM10010334_67710</name>
</gene>
<keyword evidence="2" id="KW-0732">Signal</keyword>
<feature type="region of interest" description="Disordered" evidence="1">
    <location>
        <begin position="22"/>
        <end position="44"/>
    </location>
</feature>
<evidence type="ECO:0000256" key="1">
    <source>
        <dbReference type="SAM" id="MobiDB-lite"/>
    </source>
</evidence>
<organism evidence="3 4">
    <name type="scientific">Streptomyces finlayi</name>
    <dbReference type="NCBI Taxonomy" id="67296"/>
    <lineage>
        <taxon>Bacteria</taxon>
        <taxon>Bacillati</taxon>
        <taxon>Actinomycetota</taxon>
        <taxon>Actinomycetes</taxon>
        <taxon>Kitasatosporales</taxon>
        <taxon>Streptomycetaceae</taxon>
        <taxon>Streptomyces</taxon>
    </lineage>
</organism>
<comment type="caution">
    <text evidence="3">The sequence shown here is derived from an EMBL/GenBank/DDBJ whole genome shotgun (WGS) entry which is preliminary data.</text>
</comment>
<dbReference type="EMBL" id="BMVC01000017">
    <property type="protein sequence ID" value="GHD11528.1"/>
    <property type="molecule type" value="Genomic_DNA"/>
</dbReference>
<name>A0A919CDI5_9ACTN</name>
<feature type="chain" id="PRO_5039380785" description="Secreted protein" evidence="2">
    <location>
        <begin position="25"/>
        <end position="194"/>
    </location>
</feature>
<dbReference type="PROSITE" id="PS51257">
    <property type="entry name" value="PROKAR_LIPOPROTEIN"/>
    <property type="match status" value="1"/>
</dbReference>
<protein>
    <recommendedName>
        <fullName evidence="5">Secreted protein</fullName>
    </recommendedName>
</protein>
<dbReference type="AlphaFoldDB" id="A0A919CDI5"/>
<reference evidence="3" key="2">
    <citation type="submission" date="2020-09" db="EMBL/GenBank/DDBJ databases">
        <authorList>
            <person name="Sun Q."/>
            <person name="Ohkuma M."/>
        </authorList>
    </citation>
    <scope>NUCLEOTIDE SEQUENCE</scope>
    <source>
        <strain evidence="3">JCM 4637</strain>
    </source>
</reference>
<sequence>MRLRLPACAAALALLTACSGSDSGANHRSDPAPCPVQTGSPSSDEAERLAAALEPLVERGGTYEKVYGAMVVDHPERGRLALCLSDPAGFPEISAAVKKRDPKADTSRLDLYVSRYSRTDLEARVDKLVDTAMGKRKKVDYGFPVRESSALEDASGISVGTTREGAASREFRERLEKATGVPVSVEYAPQAQLD</sequence>
<dbReference type="Proteomes" id="UP000638353">
    <property type="component" value="Unassembled WGS sequence"/>
</dbReference>
<feature type="signal peptide" evidence="2">
    <location>
        <begin position="1"/>
        <end position="24"/>
    </location>
</feature>
<dbReference type="RefSeq" id="WP_189826852.1">
    <property type="nucleotide sequence ID" value="NZ_BMVC01000017.1"/>
</dbReference>
<accession>A0A919CDI5</accession>
<evidence type="ECO:0008006" key="5">
    <source>
        <dbReference type="Google" id="ProtNLM"/>
    </source>
</evidence>
<evidence type="ECO:0000313" key="3">
    <source>
        <dbReference type="EMBL" id="GHD11528.1"/>
    </source>
</evidence>
<evidence type="ECO:0000256" key="2">
    <source>
        <dbReference type="SAM" id="SignalP"/>
    </source>
</evidence>